<dbReference type="InterPro" id="IPR037914">
    <property type="entry name" value="SpoVT-AbrB_sf"/>
</dbReference>
<name>A0A2H0BXG5_9BACT</name>
<dbReference type="Gene3D" id="2.10.260.10">
    <property type="match status" value="1"/>
</dbReference>
<dbReference type="AlphaFoldDB" id="A0A2H0BXG5"/>
<evidence type="ECO:0000313" key="2">
    <source>
        <dbReference type="Proteomes" id="UP000231021"/>
    </source>
</evidence>
<accession>A0A2H0BXG5</accession>
<reference evidence="1 2" key="1">
    <citation type="submission" date="2017-09" db="EMBL/GenBank/DDBJ databases">
        <title>Depth-based differentiation of microbial function through sediment-hosted aquifers and enrichment of novel symbionts in the deep terrestrial subsurface.</title>
        <authorList>
            <person name="Probst A.J."/>
            <person name="Ladd B."/>
            <person name="Jarett J.K."/>
            <person name="Geller-Mcgrath D.E."/>
            <person name="Sieber C.M."/>
            <person name="Emerson J.B."/>
            <person name="Anantharaman K."/>
            <person name="Thomas B.C."/>
            <person name="Malmstrom R."/>
            <person name="Stieglmeier M."/>
            <person name="Klingl A."/>
            <person name="Woyke T."/>
            <person name="Ryan C.M."/>
            <person name="Banfield J.F."/>
        </authorList>
    </citation>
    <scope>NUCLEOTIDE SEQUENCE [LARGE SCALE GENOMIC DNA]</scope>
    <source>
        <strain evidence="1">CG22_combo_CG10-13_8_21_14_all_35_9</strain>
    </source>
</reference>
<evidence type="ECO:0008006" key="3">
    <source>
        <dbReference type="Google" id="ProtNLM"/>
    </source>
</evidence>
<sequence>MKTQKIIKVGNSKGVILPTDFIKSVRLKAGDKLEVMYNKTYHVIFMTPEKHKSKITKQFEFFTWLEEYTEKYKDLLKELAKY</sequence>
<organism evidence="1 2">
    <name type="scientific">Candidatus Roizmanbacteria bacterium CG22_combo_CG10-13_8_21_14_all_35_9</name>
    <dbReference type="NCBI Taxonomy" id="1974861"/>
    <lineage>
        <taxon>Bacteria</taxon>
        <taxon>Candidatus Roizmaniibacteriota</taxon>
    </lineage>
</organism>
<dbReference type="Proteomes" id="UP000231021">
    <property type="component" value="Unassembled WGS sequence"/>
</dbReference>
<evidence type="ECO:0000313" key="1">
    <source>
        <dbReference type="EMBL" id="PIP62395.1"/>
    </source>
</evidence>
<dbReference type="SUPFAM" id="SSF89447">
    <property type="entry name" value="AbrB/MazE/MraZ-like"/>
    <property type="match status" value="1"/>
</dbReference>
<dbReference type="EMBL" id="PCTB01000085">
    <property type="protein sequence ID" value="PIP62395.1"/>
    <property type="molecule type" value="Genomic_DNA"/>
</dbReference>
<comment type="caution">
    <text evidence="1">The sequence shown here is derived from an EMBL/GenBank/DDBJ whole genome shotgun (WGS) entry which is preliminary data.</text>
</comment>
<protein>
    <recommendedName>
        <fullName evidence="3">SpoVT-AbrB domain-containing protein</fullName>
    </recommendedName>
</protein>
<proteinExistence type="predicted"/>
<gene>
    <name evidence="1" type="ORF">COW98_04120</name>
</gene>